<gene>
    <name evidence="3" type="primary">rpl22</name>
    <name evidence="3" type="ORF">SNAT2548_LOCUS19119</name>
</gene>
<feature type="transmembrane region" description="Helical" evidence="2">
    <location>
        <begin position="99"/>
        <end position="123"/>
    </location>
</feature>
<organism evidence="3 4">
    <name type="scientific">Symbiodinium natans</name>
    <dbReference type="NCBI Taxonomy" id="878477"/>
    <lineage>
        <taxon>Eukaryota</taxon>
        <taxon>Sar</taxon>
        <taxon>Alveolata</taxon>
        <taxon>Dinophyceae</taxon>
        <taxon>Suessiales</taxon>
        <taxon>Symbiodiniaceae</taxon>
        <taxon>Symbiodinium</taxon>
    </lineage>
</organism>
<keyword evidence="2" id="KW-0812">Transmembrane</keyword>
<feature type="transmembrane region" description="Helical" evidence="2">
    <location>
        <begin position="469"/>
        <end position="488"/>
    </location>
</feature>
<feature type="region of interest" description="Disordered" evidence="1">
    <location>
        <begin position="498"/>
        <end position="527"/>
    </location>
</feature>
<feature type="transmembrane region" description="Helical" evidence="2">
    <location>
        <begin position="255"/>
        <end position="274"/>
    </location>
</feature>
<feature type="transmembrane region" description="Helical" evidence="2">
    <location>
        <begin position="400"/>
        <end position="422"/>
    </location>
</feature>
<keyword evidence="2" id="KW-1133">Transmembrane helix</keyword>
<dbReference type="OrthoDB" id="2157530at2759"/>
<reference evidence="3" key="1">
    <citation type="submission" date="2021-02" db="EMBL/GenBank/DDBJ databases">
        <authorList>
            <person name="Dougan E. K."/>
            <person name="Rhodes N."/>
            <person name="Thang M."/>
            <person name="Chan C."/>
        </authorList>
    </citation>
    <scope>NUCLEOTIDE SEQUENCE</scope>
</reference>
<feature type="transmembrane region" description="Helical" evidence="2">
    <location>
        <begin position="135"/>
        <end position="153"/>
    </location>
</feature>
<protein>
    <submittedName>
        <fullName evidence="3">Rpl22 protein</fullName>
    </submittedName>
</protein>
<sequence length="527" mass="59460">MADSDDANEVPVPRDIDKLQDELARHLIGMEPSHADIIRAAPAHMAFRCFAQALRGGHGQDLHRCSYPSRRVGAFWSHSWHGSRWQKIMTLFFLYNSRAAAITSLLGVTLVAIFFGAGVLPGMENPWANYSSSRGFWVSIGGFFIYWLAMIFWQPSQRIFLDVLCIDQNDQRRKALGIFNMGAFLKRSDSLLVLWDPSYTSRLWCIFELAAFLRSQSNPKLIIRPTILGPCYLLLSLALAVLVNSFGALPDVHGTYDVVLVQGCILGVGFYPIVASFREYFRSIDTLQSSLAHLSLQDTTCHCCQMNHVSSRGTPMVCDRQVVLKCICAWFGSEDNFTAVVRRDVLDCLMQQLCNEFLSYWQLITAMVPMFFAFIDAASAEWHYVGRYHHAIGRELLRGVAWWLGIAPTILLISLRVAYFLRKRRRCDFLLNVLVLVCILAMWLAGVRIDNEYLRIHRSLGGIHKIEAMAALAATFLPLAGLLFYFLGSHPRYRVRPKTSGCAAPSPDVHELHTQDKDSEADVAPPC</sequence>
<proteinExistence type="predicted"/>
<keyword evidence="4" id="KW-1185">Reference proteome</keyword>
<evidence type="ECO:0000256" key="1">
    <source>
        <dbReference type="SAM" id="MobiDB-lite"/>
    </source>
</evidence>
<feature type="transmembrane region" description="Helical" evidence="2">
    <location>
        <begin position="429"/>
        <end position="449"/>
    </location>
</feature>
<evidence type="ECO:0000313" key="3">
    <source>
        <dbReference type="EMBL" id="CAE7357930.1"/>
    </source>
</evidence>
<dbReference type="AlphaFoldDB" id="A0A812PQH3"/>
<keyword evidence="2" id="KW-0472">Membrane</keyword>
<name>A0A812PQH3_9DINO</name>
<feature type="transmembrane region" description="Helical" evidence="2">
    <location>
        <begin position="221"/>
        <end position="243"/>
    </location>
</feature>
<feature type="compositionally biased region" description="Basic and acidic residues" evidence="1">
    <location>
        <begin position="508"/>
        <end position="520"/>
    </location>
</feature>
<dbReference type="Proteomes" id="UP000604046">
    <property type="component" value="Unassembled WGS sequence"/>
</dbReference>
<accession>A0A812PQH3</accession>
<evidence type="ECO:0000256" key="2">
    <source>
        <dbReference type="SAM" id="Phobius"/>
    </source>
</evidence>
<dbReference type="EMBL" id="CAJNDS010002166">
    <property type="protein sequence ID" value="CAE7357930.1"/>
    <property type="molecule type" value="Genomic_DNA"/>
</dbReference>
<comment type="caution">
    <text evidence="3">The sequence shown here is derived from an EMBL/GenBank/DDBJ whole genome shotgun (WGS) entry which is preliminary data.</text>
</comment>
<evidence type="ECO:0000313" key="4">
    <source>
        <dbReference type="Proteomes" id="UP000604046"/>
    </source>
</evidence>
<feature type="transmembrane region" description="Helical" evidence="2">
    <location>
        <begin position="360"/>
        <end position="380"/>
    </location>
</feature>